<dbReference type="SUPFAM" id="SSF55729">
    <property type="entry name" value="Acyl-CoA N-acyltransferases (Nat)"/>
    <property type="match status" value="1"/>
</dbReference>
<dbReference type="Proteomes" id="UP000095229">
    <property type="component" value="Unassembled WGS sequence"/>
</dbReference>
<protein>
    <recommendedName>
        <fullName evidence="3">N-acetyltransferase domain-containing protein</fullName>
    </recommendedName>
</protein>
<dbReference type="AlphaFoldDB" id="A0A1E5JVX3"/>
<dbReference type="EMBL" id="LSOG01000006">
    <property type="protein sequence ID" value="OEH48684.1"/>
    <property type="molecule type" value="Genomic_DNA"/>
</dbReference>
<sequence length="56" mass="6238">MTCGCNGRILLQALGEQFQGNGFNNINLATSAFQAPDFYKKCGFQIELIRENIKNP</sequence>
<evidence type="ECO:0000313" key="2">
    <source>
        <dbReference type="Proteomes" id="UP000095229"/>
    </source>
</evidence>
<accession>A0A1E5JVX3</accession>
<evidence type="ECO:0008006" key="3">
    <source>
        <dbReference type="Google" id="ProtNLM"/>
    </source>
</evidence>
<dbReference type="PATRIC" id="fig|45071.6.peg.2780"/>
<gene>
    <name evidence="1" type="ORF">lpari_00293</name>
</gene>
<dbReference type="InterPro" id="IPR016181">
    <property type="entry name" value="Acyl_CoA_acyltransferase"/>
</dbReference>
<dbReference type="Gene3D" id="3.40.630.30">
    <property type="match status" value="1"/>
</dbReference>
<dbReference type="STRING" id="45071.Lpar_2590"/>
<keyword evidence="2" id="KW-1185">Reference proteome</keyword>
<reference evidence="1 2" key="1">
    <citation type="submission" date="2016-02" db="EMBL/GenBank/DDBJ databases">
        <title>Secondary metabolites in Legionella.</title>
        <authorList>
            <person name="Tobias N.J."/>
            <person name="Bode H.B."/>
        </authorList>
    </citation>
    <scope>NUCLEOTIDE SEQUENCE [LARGE SCALE GENOMIC DNA]</scope>
    <source>
        <strain evidence="1 2">DSM 19216</strain>
    </source>
</reference>
<name>A0A1E5JVX3_9GAMM</name>
<evidence type="ECO:0000313" key="1">
    <source>
        <dbReference type="EMBL" id="OEH48684.1"/>
    </source>
</evidence>
<proteinExistence type="predicted"/>
<organism evidence="1 2">
    <name type="scientific">Legionella parisiensis</name>
    <dbReference type="NCBI Taxonomy" id="45071"/>
    <lineage>
        <taxon>Bacteria</taxon>
        <taxon>Pseudomonadati</taxon>
        <taxon>Pseudomonadota</taxon>
        <taxon>Gammaproteobacteria</taxon>
        <taxon>Legionellales</taxon>
        <taxon>Legionellaceae</taxon>
        <taxon>Legionella</taxon>
    </lineage>
</organism>
<comment type="caution">
    <text evidence="1">The sequence shown here is derived from an EMBL/GenBank/DDBJ whole genome shotgun (WGS) entry which is preliminary data.</text>
</comment>